<dbReference type="GO" id="GO:0005634">
    <property type="term" value="C:nucleus"/>
    <property type="evidence" value="ECO:0007669"/>
    <property type="project" value="TreeGrafter"/>
</dbReference>
<organism evidence="2 3">
    <name type="scientific">Hydnum rufescens UP504</name>
    <dbReference type="NCBI Taxonomy" id="1448309"/>
    <lineage>
        <taxon>Eukaryota</taxon>
        <taxon>Fungi</taxon>
        <taxon>Dikarya</taxon>
        <taxon>Basidiomycota</taxon>
        <taxon>Agaricomycotina</taxon>
        <taxon>Agaricomycetes</taxon>
        <taxon>Cantharellales</taxon>
        <taxon>Hydnaceae</taxon>
        <taxon>Hydnum</taxon>
    </lineage>
</organism>
<name>A0A9P6BDM7_9AGAM</name>
<dbReference type="SUPFAM" id="SSF48371">
    <property type="entry name" value="ARM repeat"/>
    <property type="match status" value="1"/>
</dbReference>
<dbReference type="PANTHER" id="PTHR32226:SF2">
    <property type="entry name" value="TELO2-INTERACTING PROTEIN 2"/>
    <property type="match status" value="1"/>
</dbReference>
<sequence>MTPVTDEESEQSFISHLEELKIPEEWARHEWETDADTLRDLNAWKARATRALEVLSRSSIPTDDNYHEFAMRIAAFDGNDKFSSGECRVSAQRALEKVFVACPEPSSGDRRRKILKDILEYDIKPLFLANAHPRVNLDSGRKLFRIAGGPAAAQDMYEDQLWKRRGLGCWNVIRWSVIHMQREDFELLWPLLIPPLMTLLDDYDPPFKIRGIEIAHEMLRKVDANLINRTGISTLLSSSLTNAFAFMTAPETPQLLVAAVPCYQDLIYLTTSEGSEQRFEKLCELMTSAIIGGAWSYGGNQLSTMEASIQVLPPLIHALGIGTARFLKALIPQLSDMLVTKPFLPATPRLQVLSADCLCVIISECPPRISFWRLRILDGLARCWVQLKEGNAKASPDIVVETMQKLAQELVKSAPSLKEKEIPRLMDKDPAMFGSLFGDV</sequence>
<reference evidence="2" key="1">
    <citation type="journal article" date="2020" name="Nat. Commun.">
        <title>Large-scale genome sequencing of mycorrhizal fungi provides insights into the early evolution of symbiotic traits.</title>
        <authorList>
            <person name="Miyauchi S."/>
            <person name="Kiss E."/>
            <person name="Kuo A."/>
            <person name="Drula E."/>
            <person name="Kohler A."/>
            <person name="Sanchez-Garcia M."/>
            <person name="Morin E."/>
            <person name="Andreopoulos B."/>
            <person name="Barry K.W."/>
            <person name="Bonito G."/>
            <person name="Buee M."/>
            <person name="Carver A."/>
            <person name="Chen C."/>
            <person name="Cichocki N."/>
            <person name="Clum A."/>
            <person name="Culley D."/>
            <person name="Crous P.W."/>
            <person name="Fauchery L."/>
            <person name="Girlanda M."/>
            <person name="Hayes R.D."/>
            <person name="Keri Z."/>
            <person name="LaButti K."/>
            <person name="Lipzen A."/>
            <person name="Lombard V."/>
            <person name="Magnuson J."/>
            <person name="Maillard F."/>
            <person name="Murat C."/>
            <person name="Nolan M."/>
            <person name="Ohm R.A."/>
            <person name="Pangilinan J."/>
            <person name="Pereira M.F."/>
            <person name="Perotto S."/>
            <person name="Peter M."/>
            <person name="Pfister S."/>
            <person name="Riley R."/>
            <person name="Sitrit Y."/>
            <person name="Stielow J.B."/>
            <person name="Szollosi G."/>
            <person name="Zifcakova L."/>
            <person name="Stursova M."/>
            <person name="Spatafora J.W."/>
            <person name="Tedersoo L."/>
            <person name="Vaario L.M."/>
            <person name="Yamada A."/>
            <person name="Yan M."/>
            <person name="Wang P."/>
            <person name="Xu J."/>
            <person name="Bruns T."/>
            <person name="Baldrian P."/>
            <person name="Vilgalys R."/>
            <person name="Dunand C."/>
            <person name="Henrissat B."/>
            <person name="Grigoriev I.V."/>
            <person name="Hibbett D."/>
            <person name="Nagy L.G."/>
            <person name="Martin F.M."/>
        </authorList>
    </citation>
    <scope>NUCLEOTIDE SEQUENCE</scope>
    <source>
        <strain evidence="2">UP504</strain>
    </source>
</reference>
<comment type="similarity">
    <text evidence="1">Belongs to the TTI2 family.</text>
</comment>
<dbReference type="GO" id="GO:0005829">
    <property type="term" value="C:cytosol"/>
    <property type="evidence" value="ECO:0007669"/>
    <property type="project" value="TreeGrafter"/>
</dbReference>
<comment type="caution">
    <text evidence="2">The sequence shown here is derived from an EMBL/GenBank/DDBJ whole genome shotgun (WGS) entry which is preliminary data.</text>
</comment>
<dbReference type="AlphaFoldDB" id="A0A9P6BDM7"/>
<protein>
    <submittedName>
        <fullName evidence="2">Uncharacterized protein</fullName>
    </submittedName>
</protein>
<dbReference type="GO" id="GO:0110078">
    <property type="term" value="C:TTT Hsp90 cochaperone complex"/>
    <property type="evidence" value="ECO:0007669"/>
    <property type="project" value="InterPro"/>
</dbReference>
<evidence type="ECO:0000313" key="3">
    <source>
        <dbReference type="Proteomes" id="UP000886523"/>
    </source>
</evidence>
<dbReference type="Proteomes" id="UP000886523">
    <property type="component" value="Unassembled WGS sequence"/>
</dbReference>
<dbReference type="PANTHER" id="PTHR32226">
    <property type="entry name" value="TELO2-INTERACTING PROTEIN 2"/>
    <property type="match status" value="1"/>
</dbReference>
<gene>
    <name evidence="2" type="ORF">BS47DRAFT_1335069</name>
</gene>
<accession>A0A9P6BDM7</accession>
<dbReference type="Pfam" id="PF10521">
    <property type="entry name" value="Tti2"/>
    <property type="match status" value="1"/>
</dbReference>
<evidence type="ECO:0000313" key="2">
    <source>
        <dbReference type="EMBL" id="KAF9520981.1"/>
    </source>
</evidence>
<dbReference type="EMBL" id="MU128909">
    <property type="protein sequence ID" value="KAF9520981.1"/>
    <property type="molecule type" value="Genomic_DNA"/>
</dbReference>
<proteinExistence type="inferred from homology"/>
<dbReference type="InterPro" id="IPR018870">
    <property type="entry name" value="Tti2"/>
</dbReference>
<dbReference type="OrthoDB" id="6417021at2759"/>
<keyword evidence="3" id="KW-1185">Reference proteome</keyword>
<dbReference type="InterPro" id="IPR016024">
    <property type="entry name" value="ARM-type_fold"/>
</dbReference>
<evidence type="ECO:0000256" key="1">
    <source>
        <dbReference type="ARBA" id="ARBA00034736"/>
    </source>
</evidence>